<evidence type="ECO:0000313" key="2">
    <source>
        <dbReference type="Proteomes" id="UP001169760"/>
    </source>
</evidence>
<accession>A0AAW7X5E0</accession>
<comment type="caution">
    <text evidence="1">The sequence shown here is derived from an EMBL/GenBank/DDBJ whole genome shotgun (WGS) entry which is preliminary data.</text>
</comment>
<evidence type="ECO:0000313" key="1">
    <source>
        <dbReference type="EMBL" id="MDO6422759.1"/>
    </source>
</evidence>
<dbReference type="AlphaFoldDB" id="A0AAW7X5E0"/>
<dbReference type="EMBL" id="JAUOPB010000006">
    <property type="protein sequence ID" value="MDO6422759.1"/>
    <property type="molecule type" value="Genomic_DNA"/>
</dbReference>
<dbReference type="RefSeq" id="WP_303492658.1">
    <property type="nucleotide sequence ID" value="NZ_JAUOPB010000006.1"/>
</dbReference>
<sequence>MIQIQQAQEPVHITSFILLVQQGFAEKILRGYANNPDIDICQTEQPEKLLVLAEAKDTQRIRDYMDEFAATEGVISTTLVYHHAEIESALREAL</sequence>
<name>A0AAW7X5E0_9GAMM</name>
<proteinExistence type="predicted"/>
<organism evidence="1 2">
    <name type="scientific">Saccharophagus degradans</name>
    <dbReference type="NCBI Taxonomy" id="86304"/>
    <lineage>
        <taxon>Bacteria</taxon>
        <taxon>Pseudomonadati</taxon>
        <taxon>Pseudomonadota</taxon>
        <taxon>Gammaproteobacteria</taxon>
        <taxon>Cellvibrionales</taxon>
        <taxon>Cellvibrionaceae</taxon>
        <taxon>Saccharophagus</taxon>
    </lineage>
</organism>
<dbReference type="Proteomes" id="UP001169760">
    <property type="component" value="Unassembled WGS sequence"/>
</dbReference>
<dbReference type="Pfam" id="PF03927">
    <property type="entry name" value="NapD"/>
    <property type="match status" value="1"/>
</dbReference>
<protein>
    <submittedName>
        <fullName evidence="1">Chaperone NapD</fullName>
    </submittedName>
</protein>
<dbReference type="InterPro" id="IPR005623">
    <property type="entry name" value="Chaperone_NapD_NO3_reduct"/>
</dbReference>
<gene>
    <name evidence="1" type="ORF">Q4521_09755</name>
</gene>
<reference evidence="1" key="1">
    <citation type="submission" date="2023-07" db="EMBL/GenBank/DDBJ databases">
        <title>Genome content predicts the carbon catabolic preferences of heterotrophic bacteria.</title>
        <authorList>
            <person name="Gralka M."/>
        </authorList>
    </citation>
    <scope>NUCLEOTIDE SEQUENCE</scope>
    <source>
        <strain evidence="1">I3M17_2</strain>
    </source>
</reference>
<dbReference type="Gene3D" id="3.30.70.920">
    <property type="match status" value="1"/>
</dbReference>